<feature type="signal peptide" evidence="3">
    <location>
        <begin position="1"/>
        <end position="19"/>
    </location>
</feature>
<keyword evidence="6" id="KW-1185">Reference proteome</keyword>
<dbReference type="Proteomes" id="UP000431264">
    <property type="component" value="Unassembled WGS sequence"/>
</dbReference>
<dbReference type="OrthoDB" id="9801383at2"/>
<feature type="domain" description="LamG-like jellyroll fold" evidence="4">
    <location>
        <begin position="204"/>
        <end position="339"/>
    </location>
</feature>
<dbReference type="SMART" id="SM00560">
    <property type="entry name" value="LamGL"/>
    <property type="match status" value="1"/>
</dbReference>
<evidence type="ECO:0000313" key="5">
    <source>
        <dbReference type="EMBL" id="MVO10055.1"/>
    </source>
</evidence>
<dbReference type="InterPro" id="IPR013320">
    <property type="entry name" value="ConA-like_dom_sf"/>
</dbReference>
<dbReference type="GO" id="GO:0005975">
    <property type="term" value="P:carbohydrate metabolic process"/>
    <property type="evidence" value="ECO:0007669"/>
    <property type="project" value="UniProtKB-ARBA"/>
</dbReference>
<evidence type="ECO:0000256" key="2">
    <source>
        <dbReference type="ARBA" id="ARBA00023157"/>
    </source>
</evidence>
<dbReference type="GO" id="GO:0004553">
    <property type="term" value="F:hydrolase activity, hydrolyzing O-glycosyl compounds"/>
    <property type="evidence" value="ECO:0007669"/>
    <property type="project" value="UniProtKB-ARBA"/>
</dbReference>
<evidence type="ECO:0000259" key="4">
    <source>
        <dbReference type="SMART" id="SM00560"/>
    </source>
</evidence>
<sequence length="497" mass="55145">MSKKITLFLLLLSNYLCFASANQNSYRWRNDDGTETSASWKAELNTISTSNSQDQPFRLRISLNETSGYSETSYDVSRLEYSKDGNNWVLINNNTTNDFYFINSSNVVNHSATTQQITSGPFSPGIFKSNADPYEVTISTSTITEVEYSIARSASYDETAIYQFRIASVEGYSQYPLLKTQPATHLNFDGNDDYIQLTHFEKPNEFTIEAWVKNDYNTGNIICWGKNSNDTSHTKLRVDDGDVDFYIYDYVNDINNTISSSISINSNWHHIAVVKNANATNNLEIYIDGVLGATGTATINITSDNLLIGGRSYNNLAPFELYEGNLDEVRIWNTAKTATEINDSKNCELLGNETGLLAYYTFNQGYDQVNNDGVTTLTNSVSGGSNGVLNNFNLYGTTSNWLSGSPVASGVTCASLATSSFINSEDLLLYPNPTSGIFNIGTEKESIITVYDVLGKEIILQNNNSKTIDISHYPNGMYFIKITTISGESSLHKLVKK</sequence>
<accession>A0A6I4IT78</accession>
<evidence type="ECO:0000313" key="6">
    <source>
        <dbReference type="Proteomes" id="UP000431264"/>
    </source>
</evidence>
<dbReference type="Pfam" id="PF18962">
    <property type="entry name" value="Por_Secre_tail"/>
    <property type="match status" value="1"/>
</dbReference>
<dbReference type="InterPro" id="IPR026444">
    <property type="entry name" value="Secre_tail"/>
</dbReference>
<dbReference type="Gene3D" id="2.60.120.200">
    <property type="match status" value="1"/>
</dbReference>
<feature type="chain" id="PRO_5026178732" evidence="3">
    <location>
        <begin position="20"/>
        <end position="497"/>
    </location>
</feature>
<dbReference type="RefSeq" id="WP_140998427.1">
    <property type="nucleotide sequence ID" value="NZ_VDCZ01000010.1"/>
</dbReference>
<dbReference type="AlphaFoldDB" id="A0A6I4IT78"/>
<comment type="caution">
    <text evidence="5">The sequence shown here is derived from an EMBL/GenBank/DDBJ whole genome shotgun (WGS) entry which is preliminary data.</text>
</comment>
<dbReference type="NCBIfam" id="TIGR04183">
    <property type="entry name" value="Por_Secre_tail"/>
    <property type="match status" value="1"/>
</dbReference>
<evidence type="ECO:0000256" key="3">
    <source>
        <dbReference type="SAM" id="SignalP"/>
    </source>
</evidence>
<proteinExistence type="predicted"/>
<protein>
    <submittedName>
        <fullName evidence="5">T9SS type A sorting domain-containing protein</fullName>
    </submittedName>
</protein>
<dbReference type="SUPFAM" id="SSF49899">
    <property type="entry name" value="Concanavalin A-like lectins/glucanases"/>
    <property type="match status" value="1"/>
</dbReference>
<keyword evidence="2" id="KW-1015">Disulfide bond</keyword>
<gene>
    <name evidence="5" type="ORF">GOQ30_12860</name>
</gene>
<evidence type="ECO:0000256" key="1">
    <source>
        <dbReference type="ARBA" id="ARBA00022729"/>
    </source>
</evidence>
<reference evidence="6" key="1">
    <citation type="submission" date="2019-05" db="EMBL/GenBank/DDBJ databases">
        <title>Flavobacterium profundi sp. nov., isolated from a deep-sea seamount.</title>
        <authorList>
            <person name="Zhang D.-C."/>
        </authorList>
    </citation>
    <scope>NUCLEOTIDE SEQUENCE [LARGE SCALE GENOMIC DNA]</scope>
    <source>
        <strain evidence="6">TP390</strain>
    </source>
</reference>
<dbReference type="InterPro" id="IPR006558">
    <property type="entry name" value="LamG-like"/>
</dbReference>
<dbReference type="EMBL" id="WQLW01000010">
    <property type="protein sequence ID" value="MVO10055.1"/>
    <property type="molecule type" value="Genomic_DNA"/>
</dbReference>
<keyword evidence="1 3" id="KW-0732">Signal</keyword>
<organism evidence="5 6">
    <name type="scientific">Flavobacterium profundi</name>
    <dbReference type="NCBI Taxonomy" id="1774945"/>
    <lineage>
        <taxon>Bacteria</taxon>
        <taxon>Pseudomonadati</taxon>
        <taxon>Bacteroidota</taxon>
        <taxon>Flavobacteriia</taxon>
        <taxon>Flavobacteriales</taxon>
        <taxon>Flavobacteriaceae</taxon>
        <taxon>Flavobacterium</taxon>
    </lineage>
</organism>
<dbReference type="Pfam" id="PF13385">
    <property type="entry name" value="Laminin_G_3"/>
    <property type="match status" value="1"/>
</dbReference>
<name>A0A6I4IT78_9FLAO</name>